<dbReference type="AlphaFoldDB" id="A0A812MDS9"/>
<reference evidence="1" key="1">
    <citation type="submission" date="2021-02" db="EMBL/GenBank/DDBJ databases">
        <authorList>
            <person name="Dougan E. K."/>
            <person name="Rhodes N."/>
            <person name="Thang M."/>
            <person name="Chan C."/>
        </authorList>
    </citation>
    <scope>NUCLEOTIDE SEQUENCE</scope>
</reference>
<evidence type="ECO:0000313" key="2">
    <source>
        <dbReference type="Proteomes" id="UP000649617"/>
    </source>
</evidence>
<dbReference type="EMBL" id="CAJNIZ010008069">
    <property type="protein sequence ID" value="CAE7263871.1"/>
    <property type="molecule type" value="Genomic_DNA"/>
</dbReference>
<keyword evidence="2" id="KW-1185">Reference proteome</keyword>
<protein>
    <submittedName>
        <fullName evidence="1">Uncharacterized protein</fullName>
    </submittedName>
</protein>
<dbReference type="OrthoDB" id="417739at2759"/>
<accession>A0A812MDS9</accession>
<comment type="caution">
    <text evidence="1">The sequence shown here is derived from an EMBL/GenBank/DDBJ whole genome shotgun (WGS) entry which is preliminary data.</text>
</comment>
<evidence type="ECO:0000313" key="1">
    <source>
        <dbReference type="EMBL" id="CAE7263871.1"/>
    </source>
</evidence>
<gene>
    <name evidence="1" type="ORF">SPIL2461_LOCUS5626</name>
</gene>
<name>A0A812MDS9_SYMPI</name>
<dbReference type="Proteomes" id="UP000649617">
    <property type="component" value="Unassembled WGS sequence"/>
</dbReference>
<proteinExistence type="predicted"/>
<organism evidence="1 2">
    <name type="scientific">Symbiodinium pilosum</name>
    <name type="common">Dinoflagellate</name>
    <dbReference type="NCBI Taxonomy" id="2952"/>
    <lineage>
        <taxon>Eukaryota</taxon>
        <taxon>Sar</taxon>
        <taxon>Alveolata</taxon>
        <taxon>Dinophyceae</taxon>
        <taxon>Suessiales</taxon>
        <taxon>Symbiodiniaceae</taxon>
        <taxon>Symbiodinium</taxon>
    </lineage>
</organism>
<sequence length="142" mass="15729">MATHWGDMPAPRMNATERQTMLEWLYEGESYEVTDFVQSGGHNFDFNLVDEVWGTPLLAILAGKMWRPSQTSDQTFRAKKHLAAFCLMAGANPEQHAPESCRWRVCIGGASAPLAGNSPISLTSGWTWVLFVQFPATTSAHV</sequence>